<protein>
    <submittedName>
        <fullName evidence="4">PR domain zinc finger protein 2</fullName>
    </submittedName>
</protein>
<accession>L5LPI9</accession>
<feature type="region of interest" description="Disordered" evidence="1">
    <location>
        <begin position="140"/>
        <end position="174"/>
    </location>
</feature>
<dbReference type="GO" id="GO:0016323">
    <property type="term" value="C:basolateral plasma membrane"/>
    <property type="evidence" value="ECO:0007669"/>
    <property type="project" value="TreeGrafter"/>
</dbReference>
<evidence type="ECO:0000313" key="5">
    <source>
        <dbReference type="Proteomes" id="UP000010556"/>
    </source>
</evidence>
<dbReference type="eggNOG" id="ENOG502QRWU">
    <property type="taxonomic scope" value="Eukaryota"/>
</dbReference>
<sequence length="595" mass="64822">MPTPLPKFPAAKFAPLTARPPEEAGGPLLPWDFCSPPSSPPFRAPPGAGLRIFPETSCSAEGDRLPEKMWKARVLLLVLGSALLWAPAASTVLPEDDATPPNVESSMVTPGVDDNTMTPGATEQSHKPAGFTSQVLINTKRTDTPIEDLPTTESTGHAQEETQSTPALNGATSHSRDGFSTGTLIVIIVGVLLSIVFIVGIIIVIVRKMSGRTQQELKMNQNTTEPVATAETLAQVPEHVLRGLPEEVRLFPSAVDKARIGVWATKPILKGKKFGPFVGDKKKRSQVKNNVYMWEGFGSAAKTSVCHFTGFQIDTIKDTPRTPGLPHWGSPHVQVPGALKEPAPHLRGLFAGTTGASWAPHGFAREPVCKAGRERAHWPPGFRAAPLGGQRPTLCPGPWCLTALTTFPCGDSGTMTLAEEVYYPNLGWMCIDATDPEKGNWLRYVNWACSGEEQNLFPLEINRAIYYKTLKPIAPGEELLVWYNGEDNPEIAAAIEEERASARSKRSSPKSRKEQRTALPGSLARAEEQRSGCRTEARVMMADRPEPSRKRERERDKEIETSVRETCYQSAAFCMPPNGDGALNLGTCPDRELNQ</sequence>
<dbReference type="PROSITE" id="PS50280">
    <property type="entry name" value="SET"/>
    <property type="match status" value="1"/>
</dbReference>
<feature type="transmembrane region" description="Helical" evidence="2">
    <location>
        <begin position="184"/>
        <end position="206"/>
    </location>
</feature>
<dbReference type="GO" id="GO:1901731">
    <property type="term" value="P:positive regulation of platelet aggregation"/>
    <property type="evidence" value="ECO:0007669"/>
    <property type="project" value="TreeGrafter"/>
</dbReference>
<feature type="transmembrane region" description="Helical" evidence="2">
    <location>
        <begin position="74"/>
        <end position="93"/>
    </location>
</feature>
<dbReference type="SMART" id="SM00317">
    <property type="entry name" value="SET"/>
    <property type="match status" value="1"/>
</dbReference>
<feature type="compositionally biased region" description="Polar residues" evidence="1">
    <location>
        <begin position="151"/>
        <end position="174"/>
    </location>
</feature>
<dbReference type="SUPFAM" id="SSF82199">
    <property type="entry name" value="SET domain"/>
    <property type="match status" value="1"/>
</dbReference>
<dbReference type="GO" id="GO:0007155">
    <property type="term" value="P:cell adhesion"/>
    <property type="evidence" value="ECO:0007669"/>
    <property type="project" value="TreeGrafter"/>
</dbReference>
<dbReference type="GO" id="GO:0016324">
    <property type="term" value="C:apical plasma membrane"/>
    <property type="evidence" value="ECO:0007669"/>
    <property type="project" value="TreeGrafter"/>
</dbReference>
<feature type="region of interest" description="Disordered" evidence="1">
    <location>
        <begin position="498"/>
        <end position="562"/>
    </location>
</feature>
<dbReference type="InterPro" id="IPR044414">
    <property type="entry name" value="PRDM2_PR-SET"/>
</dbReference>
<dbReference type="PANTHER" id="PTHR47390:SF1">
    <property type="entry name" value="PODOPLANIN"/>
    <property type="match status" value="1"/>
</dbReference>
<dbReference type="GO" id="GO:0042054">
    <property type="term" value="F:histone methyltransferase activity"/>
    <property type="evidence" value="ECO:0007669"/>
    <property type="project" value="InterPro"/>
</dbReference>
<keyword evidence="2" id="KW-1133">Transmembrane helix</keyword>
<dbReference type="EMBL" id="KB109639">
    <property type="protein sequence ID" value="ELK27981.1"/>
    <property type="molecule type" value="Genomic_DNA"/>
</dbReference>
<keyword evidence="2" id="KW-0812">Transmembrane</keyword>
<dbReference type="GO" id="GO:0030027">
    <property type="term" value="C:lamellipodium"/>
    <property type="evidence" value="ECO:0007669"/>
    <property type="project" value="TreeGrafter"/>
</dbReference>
<feature type="compositionally biased region" description="Basic and acidic residues" evidence="1">
    <location>
        <begin position="525"/>
        <end position="562"/>
    </location>
</feature>
<dbReference type="GO" id="GO:0016477">
    <property type="term" value="P:cell migration"/>
    <property type="evidence" value="ECO:0007669"/>
    <property type="project" value="TreeGrafter"/>
</dbReference>
<dbReference type="PANTHER" id="PTHR47390">
    <property type="entry name" value="PODOPLANIN"/>
    <property type="match status" value="1"/>
</dbReference>
<organism evidence="4 5">
    <name type="scientific">Myotis davidii</name>
    <name type="common">David's myotis</name>
    <dbReference type="NCBI Taxonomy" id="225400"/>
    <lineage>
        <taxon>Eukaryota</taxon>
        <taxon>Metazoa</taxon>
        <taxon>Chordata</taxon>
        <taxon>Craniata</taxon>
        <taxon>Vertebrata</taxon>
        <taxon>Euteleostomi</taxon>
        <taxon>Mammalia</taxon>
        <taxon>Eutheria</taxon>
        <taxon>Laurasiatheria</taxon>
        <taxon>Chiroptera</taxon>
        <taxon>Yangochiroptera</taxon>
        <taxon>Vespertilionidae</taxon>
        <taxon>Myotis</taxon>
    </lineage>
</organism>
<dbReference type="AlphaFoldDB" id="L5LPI9"/>
<dbReference type="Proteomes" id="UP000010556">
    <property type="component" value="Unassembled WGS sequence"/>
</dbReference>
<keyword evidence="5" id="KW-1185">Reference proteome</keyword>
<evidence type="ECO:0000259" key="3">
    <source>
        <dbReference type="PROSITE" id="PS50280"/>
    </source>
</evidence>
<dbReference type="Gene3D" id="2.170.270.10">
    <property type="entry name" value="SET domain"/>
    <property type="match status" value="2"/>
</dbReference>
<reference evidence="5" key="1">
    <citation type="journal article" date="2013" name="Science">
        <title>Comparative analysis of bat genomes provides insight into the evolution of flight and immunity.</title>
        <authorList>
            <person name="Zhang G."/>
            <person name="Cowled C."/>
            <person name="Shi Z."/>
            <person name="Huang Z."/>
            <person name="Bishop-Lilly K.A."/>
            <person name="Fang X."/>
            <person name="Wynne J.W."/>
            <person name="Xiong Z."/>
            <person name="Baker M.L."/>
            <person name="Zhao W."/>
            <person name="Tachedjian M."/>
            <person name="Zhu Y."/>
            <person name="Zhou P."/>
            <person name="Jiang X."/>
            <person name="Ng J."/>
            <person name="Yang L."/>
            <person name="Wu L."/>
            <person name="Xiao J."/>
            <person name="Feng Y."/>
            <person name="Chen Y."/>
            <person name="Sun X."/>
            <person name="Zhang Y."/>
            <person name="Marsh G.A."/>
            <person name="Crameri G."/>
            <person name="Broder C.C."/>
            <person name="Frey K.G."/>
            <person name="Wang L.F."/>
            <person name="Wang J."/>
        </authorList>
    </citation>
    <scope>NUCLEOTIDE SEQUENCE [LARGE SCALE GENOMIC DNA]</scope>
</reference>
<evidence type="ECO:0000256" key="2">
    <source>
        <dbReference type="SAM" id="Phobius"/>
    </source>
</evidence>
<dbReference type="InterPro" id="IPR001214">
    <property type="entry name" value="SET_dom"/>
</dbReference>
<dbReference type="Pfam" id="PF21549">
    <property type="entry name" value="PRDM2_PR"/>
    <property type="match status" value="2"/>
</dbReference>
<dbReference type="Pfam" id="PF05808">
    <property type="entry name" value="Podoplanin"/>
    <property type="match status" value="1"/>
</dbReference>
<dbReference type="CDD" id="cd19188">
    <property type="entry name" value="PR-SET_PRDM2"/>
    <property type="match status" value="1"/>
</dbReference>
<evidence type="ECO:0000256" key="1">
    <source>
        <dbReference type="SAM" id="MobiDB-lite"/>
    </source>
</evidence>
<feature type="domain" description="SET" evidence="3">
    <location>
        <begin position="246"/>
        <end position="484"/>
    </location>
</feature>
<dbReference type="GO" id="GO:0007165">
    <property type="term" value="P:signal transduction"/>
    <property type="evidence" value="ECO:0007669"/>
    <property type="project" value="TreeGrafter"/>
</dbReference>
<evidence type="ECO:0000313" key="4">
    <source>
        <dbReference type="EMBL" id="ELK27981.1"/>
    </source>
</evidence>
<dbReference type="InterPro" id="IPR052684">
    <property type="entry name" value="Podoplanin_domain"/>
</dbReference>
<name>L5LPI9_MYODS</name>
<proteinExistence type="predicted"/>
<dbReference type="InterPro" id="IPR046341">
    <property type="entry name" value="SET_dom_sf"/>
</dbReference>
<gene>
    <name evidence="4" type="ORF">MDA_GLEAN10024348</name>
</gene>
<keyword evidence="2" id="KW-0472">Membrane</keyword>